<dbReference type="VEuPathDB" id="AmoebaDB:DDB_G0294555"/>
<dbReference type="PaxDb" id="44689-DDB0231957"/>
<dbReference type="PANTHER" id="PTHR39532">
    <property type="entry name" value="F-BOX DOMAIN-CONTAINING PROTEIN-RELATED"/>
    <property type="match status" value="1"/>
</dbReference>
<dbReference type="KEGG" id="ddi:DDB_G0294555"/>
<accession>Q1ZXB6</accession>
<dbReference type="RefSeq" id="XP_001134501.1">
    <property type="nucleotide sequence ID" value="XM_001134501.1"/>
</dbReference>
<proteinExistence type="predicted"/>
<dbReference type="GeneID" id="8628078"/>
<protein>
    <submittedName>
        <fullName evidence="1">Uncharacterized protein</fullName>
    </submittedName>
</protein>
<name>Q1ZXB6_DICDI</name>
<dbReference type="AlphaFoldDB" id="Q1ZXB6"/>
<dbReference type="InParanoid" id="Q1ZXB6"/>
<dbReference type="dictyBase" id="DDB_G0294555"/>
<evidence type="ECO:0000313" key="2">
    <source>
        <dbReference type="Proteomes" id="UP000002195"/>
    </source>
</evidence>
<gene>
    <name evidence="1" type="ORF">DDB_G0294555</name>
</gene>
<organism evidence="1 2">
    <name type="scientific">Dictyostelium discoideum</name>
    <name type="common">Social amoeba</name>
    <dbReference type="NCBI Taxonomy" id="44689"/>
    <lineage>
        <taxon>Eukaryota</taxon>
        <taxon>Amoebozoa</taxon>
        <taxon>Evosea</taxon>
        <taxon>Eumycetozoa</taxon>
        <taxon>Dictyostelia</taxon>
        <taxon>Dictyosteliales</taxon>
        <taxon>Dictyosteliaceae</taxon>
        <taxon>Dictyostelium</taxon>
    </lineage>
</organism>
<evidence type="ECO:0000313" key="1">
    <source>
        <dbReference type="EMBL" id="EAS66818.1"/>
    </source>
</evidence>
<dbReference type="Proteomes" id="UP000002195">
    <property type="component" value="Unassembled WGS sequence"/>
</dbReference>
<sequence>MEEEFEEDTTSKEIKRDYLCTVRQLFDKEYMDLEVLFEGLVLNDRPKGCIFKTQQLKMLNDMDQLKYYNNRMRVIEKMLTKYNKNIVDDQFCLDNIKDLKLTNLKLEFGYNIAILTPNRDDYVITIDEIASLTNCFTIYSNNVIIKMFIVLEHFIYYFDKSMPSLINHKEFISDHKRLTQFFELDNGFKEMEYLVKLTFCSLNGQLEEDEFLMNLLSCRPKYNSQFHLTTILKDNLQFGGCNNGAIKNDSLFSFYFSEIINFEKFYLPLIKKQNLQLPNDNDEIKIAIKNLNDVILLNIFKYLILIKGETNENDEDENIYKKKYYGFKNGIDIVNVSMVSNRFFKLMKTALSLIDWSQYDNIELLKSEVDYDCEKCLIKEPPSFTKYHILLRTTSGTLFKRVSQSIETLVIDTIGVCPRNFFLFIVDSCNIAPPFGSFENLKSLVIIGRVSVMGSQISCGVFGLPIQYIILNGNAKLVNFTLVDKVNAESSYDIDFIKQLLNCHKNTLKSFNLVCNSMKSKYHMDKIIKLIHAIPTIKLTLYKGNKIVEKLM</sequence>
<dbReference type="eggNOG" id="ENOG502RIHS">
    <property type="taxonomic scope" value="Eukaryota"/>
</dbReference>
<dbReference type="EMBL" id="AAFI02000177">
    <property type="protein sequence ID" value="EAS66818.1"/>
    <property type="molecule type" value="Genomic_DNA"/>
</dbReference>
<comment type="caution">
    <text evidence="1">The sequence shown here is derived from an EMBL/GenBank/DDBJ whole genome shotgun (WGS) entry which is preliminary data.</text>
</comment>
<reference evidence="1 2" key="1">
    <citation type="journal article" date="2005" name="Nature">
        <title>The genome of the social amoeba Dictyostelium discoideum.</title>
        <authorList>
            <consortium name="The Dictyostelium discoideum Sequencing Consortium"/>
            <person name="Eichinger L."/>
            <person name="Pachebat J.A."/>
            <person name="Glockner G."/>
            <person name="Rajandream M.A."/>
            <person name="Sucgang R."/>
            <person name="Berriman M."/>
            <person name="Song J."/>
            <person name="Olsen R."/>
            <person name="Szafranski K."/>
            <person name="Xu Q."/>
            <person name="Tunggal B."/>
            <person name="Kummerfeld S."/>
            <person name="Madera M."/>
            <person name="Konfortov B.A."/>
            <person name="Rivero F."/>
            <person name="Bankier A.T."/>
            <person name="Lehmann R."/>
            <person name="Hamlin N."/>
            <person name="Davies R."/>
            <person name="Gaudet P."/>
            <person name="Fey P."/>
            <person name="Pilcher K."/>
            <person name="Chen G."/>
            <person name="Saunders D."/>
            <person name="Sodergren E."/>
            <person name="Davis P."/>
            <person name="Kerhornou A."/>
            <person name="Nie X."/>
            <person name="Hall N."/>
            <person name="Anjard C."/>
            <person name="Hemphill L."/>
            <person name="Bason N."/>
            <person name="Farbrother P."/>
            <person name="Desany B."/>
            <person name="Just E."/>
            <person name="Morio T."/>
            <person name="Rost R."/>
            <person name="Churcher C."/>
            <person name="Cooper J."/>
            <person name="Haydock S."/>
            <person name="van Driessche N."/>
            <person name="Cronin A."/>
            <person name="Goodhead I."/>
            <person name="Muzny D."/>
            <person name="Mourier T."/>
            <person name="Pain A."/>
            <person name="Lu M."/>
            <person name="Harper D."/>
            <person name="Lindsay R."/>
            <person name="Hauser H."/>
            <person name="James K."/>
            <person name="Quiles M."/>
            <person name="Madan Babu M."/>
            <person name="Saito T."/>
            <person name="Buchrieser C."/>
            <person name="Wardroper A."/>
            <person name="Felder M."/>
            <person name="Thangavelu M."/>
            <person name="Johnson D."/>
            <person name="Knights A."/>
            <person name="Loulseged H."/>
            <person name="Mungall K."/>
            <person name="Oliver K."/>
            <person name="Price C."/>
            <person name="Quail M.A."/>
            <person name="Urushihara H."/>
            <person name="Hernandez J."/>
            <person name="Rabbinowitsch E."/>
            <person name="Steffen D."/>
            <person name="Sanders M."/>
            <person name="Ma J."/>
            <person name="Kohara Y."/>
            <person name="Sharp S."/>
            <person name="Simmonds M."/>
            <person name="Spiegler S."/>
            <person name="Tivey A."/>
            <person name="Sugano S."/>
            <person name="White B."/>
            <person name="Walker D."/>
            <person name="Woodward J."/>
            <person name="Winckler T."/>
            <person name="Tanaka Y."/>
            <person name="Shaulsky G."/>
            <person name="Schleicher M."/>
            <person name="Weinstock G."/>
            <person name="Rosenthal A."/>
            <person name="Cox E.C."/>
            <person name="Chisholm R.L."/>
            <person name="Gibbs R."/>
            <person name="Loomis W.F."/>
            <person name="Platzer M."/>
            <person name="Kay R.R."/>
            <person name="Williams J."/>
            <person name="Dear P.H."/>
            <person name="Noegel A.A."/>
            <person name="Barrell B."/>
            <person name="Kuspa A."/>
        </authorList>
    </citation>
    <scope>NUCLEOTIDE SEQUENCE [LARGE SCALE GENOMIC DNA]</scope>
    <source>
        <strain evidence="1 2">AX4</strain>
    </source>
</reference>
<dbReference type="PANTHER" id="PTHR39532:SF4">
    <property type="entry name" value="F-BOX DOMAIN-CONTAINING PROTEIN"/>
    <property type="match status" value="1"/>
</dbReference>
<dbReference type="HOGENOM" id="CLU_493858_0_0_1"/>
<keyword evidence="2" id="KW-1185">Reference proteome</keyword>